<protein>
    <submittedName>
        <fullName evidence="2">Uncharacterized protein</fullName>
    </submittedName>
</protein>
<evidence type="ECO:0000256" key="1">
    <source>
        <dbReference type="SAM" id="Phobius"/>
    </source>
</evidence>
<evidence type="ECO:0000313" key="3">
    <source>
        <dbReference type="Proteomes" id="UP000824469"/>
    </source>
</evidence>
<dbReference type="AlphaFoldDB" id="A0AA38CK93"/>
<evidence type="ECO:0000313" key="2">
    <source>
        <dbReference type="EMBL" id="KAH9301547.1"/>
    </source>
</evidence>
<sequence length="114" mass="12096">EIDTKSEDLITIKIFLNFVNKCLFVLGSALIVSFEAAMETLKANSATFATPVSNASLGAGYGHPSKHNGAGISSIFVLFASSFSGGGFVCLTWLLSAYLDHTSFILVFLPLSRA</sequence>
<feature type="transmembrane region" description="Helical" evidence="1">
    <location>
        <begin position="75"/>
        <end position="99"/>
    </location>
</feature>
<dbReference type="EMBL" id="JAHRHJ020000009">
    <property type="protein sequence ID" value="KAH9301547.1"/>
    <property type="molecule type" value="Genomic_DNA"/>
</dbReference>
<proteinExistence type="predicted"/>
<dbReference type="Proteomes" id="UP000824469">
    <property type="component" value="Unassembled WGS sequence"/>
</dbReference>
<keyword evidence="3" id="KW-1185">Reference proteome</keyword>
<accession>A0AA38CK93</accession>
<feature type="non-terminal residue" evidence="2">
    <location>
        <position position="114"/>
    </location>
</feature>
<organism evidence="2 3">
    <name type="scientific">Taxus chinensis</name>
    <name type="common">Chinese yew</name>
    <name type="synonym">Taxus wallichiana var. chinensis</name>
    <dbReference type="NCBI Taxonomy" id="29808"/>
    <lineage>
        <taxon>Eukaryota</taxon>
        <taxon>Viridiplantae</taxon>
        <taxon>Streptophyta</taxon>
        <taxon>Embryophyta</taxon>
        <taxon>Tracheophyta</taxon>
        <taxon>Spermatophyta</taxon>
        <taxon>Pinopsida</taxon>
        <taxon>Pinidae</taxon>
        <taxon>Conifers II</taxon>
        <taxon>Cupressales</taxon>
        <taxon>Taxaceae</taxon>
        <taxon>Taxus</taxon>
    </lineage>
</organism>
<comment type="caution">
    <text evidence="2">The sequence shown here is derived from an EMBL/GenBank/DDBJ whole genome shotgun (WGS) entry which is preliminary data.</text>
</comment>
<keyword evidence="1" id="KW-1133">Transmembrane helix</keyword>
<feature type="non-terminal residue" evidence="2">
    <location>
        <position position="1"/>
    </location>
</feature>
<gene>
    <name evidence="2" type="ORF">KI387_013130</name>
</gene>
<reference evidence="2 3" key="1">
    <citation type="journal article" date="2021" name="Nat. Plants">
        <title>The Taxus genome provides insights into paclitaxel biosynthesis.</title>
        <authorList>
            <person name="Xiong X."/>
            <person name="Gou J."/>
            <person name="Liao Q."/>
            <person name="Li Y."/>
            <person name="Zhou Q."/>
            <person name="Bi G."/>
            <person name="Li C."/>
            <person name="Du R."/>
            <person name="Wang X."/>
            <person name="Sun T."/>
            <person name="Guo L."/>
            <person name="Liang H."/>
            <person name="Lu P."/>
            <person name="Wu Y."/>
            <person name="Zhang Z."/>
            <person name="Ro D.K."/>
            <person name="Shang Y."/>
            <person name="Huang S."/>
            <person name="Yan J."/>
        </authorList>
    </citation>
    <scope>NUCLEOTIDE SEQUENCE [LARGE SCALE GENOMIC DNA]</scope>
    <source>
        <strain evidence="2">Ta-2019</strain>
    </source>
</reference>
<keyword evidence="1" id="KW-0472">Membrane</keyword>
<feature type="transmembrane region" description="Helical" evidence="1">
    <location>
        <begin position="14"/>
        <end position="34"/>
    </location>
</feature>
<name>A0AA38CK93_TAXCH</name>
<keyword evidence="1" id="KW-0812">Transmembrane</keyword>